<organism evidence="5 7">
    <name type="scientific">Corynebacterium urealyticum</name>
    <dbReference type="NCBI Taxonomy" id="43771"/>
    <lineage>
        <taxon>Bacteria</taxon>
        <taxon>Bacillati</taxon>
        <taxon>Actinomycetota</taxon>
        <taxon>Actinomycetes</taxon>
        <taxon>Mycobacteriales</taxon>
        <taxon>Corynebacteriaceae</taxon>
        <taxon>Corynebacterium</taxon>
    </lineage>
</organism>
<dbReference type="AlphaFoldDB" id="A0A2W5BES7"/>
<dbReference type="Proteomes" id="UP000324726">
    <property type="component" value="Unassembled WGS sequence"/>
</dbReference>
<evidence type="ECO:0000256" key="3">
    <source>
        <dbReference type="ARBA" id="ARBA00020129"/>
    </source>
</evidence>
<reference evidence="6 8" key="2">
    <citation type="submission" date="2019-08" db="EMBL/GenBank/DDBJ databases">
        <title>Draft genome of C. urealyticum strain VH4248.</title>
        <authorList>
            <person name="Navas J."/>
        </authorList>
    </citation>
    <scope>NUCLEOTIDE SEQUENCE [LARGE SCALE GENOMIC DNA]</scope>
    <source>
        <strain evidence="6 8">VH4248</strain>
    </source>
</reference>
<protein>
    <recommendedName>
        <fullName evidence="3 4">Protein NrdI</fullName>
    </recommendedName>
</protein>
<evidence type="ECO:0000256" key="4">
    <source>
        <dbReference type="HAMAP-Rule" id="MF_00128"/>
    </source>
</evidence>
<dbReference type="EMBL" id="QFNY01000023">
    <property type="protein sequence ID" value="PZP02910.1"/>
    <property type="molecule type" value="Genomic_DNA"/>
</dbReference>
<dbReference type="InterPro" id="IPR020852">
    <property type="entry name" value="RNR_Ib_NrdI_bac"/>
</dbReference>
<dbReference type="Pfam" id="PF07972">
    <property type="entry name" value="Flavodoxin_NdrI"/>
    <property type="match status" value="1"/>
</dbReference>
<sequence>MLITYFSSTTNNTHRFVQKLGLPNKRIPIYRYEEPLVVDEPHVLIVPTYGGGVGMVGENSRPVPKQVIHFLNEKQNRDYLRGVIAAGNINFGPDFCLAGDVISAKCQVSYLYRFEMMGTEHDVERVKEGLAEFKQAMIAEGTWE</sequence>
<dbReference type="Gene3D" id="3.40.50.360">
    <property type="match status" value="1"/>
</dbReference>
<proteinExistence type="inferred from homology"/>
<dbReference type="PANTHER" id="PTHR37297">
    <property type="entry name" value="PROTEIN NRDI"/>
    <property type="match status" value="1"/>
</dbReference>
<dbReference type="HAMAP" id="MF_00128">
    <property type="entry name" value="NrdI"/>
    <property type="match status" value="1"/>
</dbReference>
<gene>
    <name evidence="4 6" type="primary">nrdI</name>
    <name evidence="5" type="ORF">DI609_01800</name>
    <name evidence="6" type="ORF">FYJ87_07645</name>
</gene>
<dbReference type="InterPro" id="IPR004465">
    <property type="entry name" value="RNR_NrdI"/>
</dbReference>
<dbReference type="Proteomes" id="UP000249451">
    <property type="component" value="Unassembled WGS sequence"/>
</dbReference>
<dbReference type="InterPro" id="IPR029039">
    <property type="entry name" value="Flavoprotein-like_sf"/>
</dbReference>
<dbReference type="PANTHER" id="PTHR37297:SF1">
    <property type="entry name" value="PROTEIN NRDI"/>
    <property type="match status" value="1"/>
</dbReference>
<dbReference type="RefSeq" id="WP_070759161.1">
    <property type="nucleotide sequence ID" value="NZ_CP136640.1"/>
</dbReference>
<dbReference type="PIRSF" id="PIRSF005087">
    <property type="entry name" value="NrdI"/>
    <property type="match status" value="1"/>
</dbReference>
<dbReference type="GO" id="GO:0010181">
    <property type="term" value="F:FMN binding"/>
    <property type="evidence" value="ECO:0007669"/>
    <property type="project" value="InterPro"/>
</dbReference>
<evidence type="ECO:0000313" key="8">
    <source>
        <dbReference type="Proteomes" id="UP000324726"/>
    </source>
</evidence>
<evidence type="ECO:0000313" key="6">
    <source>
        <dbReference type="EMBL" id="TYR20783.1"/>
    </source>
</evidence>
<evidence type="ECO:0000313" key="5">
    <source>
        <dbReference type="EMBL" id="PZP02910.1"/>
    </source>
</evidence>
<evidence type="ECO:0000313" key="7">
    <source>
        <dbReference type="Proteomes" id="UP000249451"/>
    </source>
</evidence>
<dbReference type="SUPFAM" id="SSF52218">
    <property type="entry name" value="Flavoproteins"/>
    <property type="match status" value="1"/>
</dbReference>
<reference evidence="5 7" key="1">
    <citation type="submission" date="2017-11" db="EMBL/GenBank/DDBJ databases">
        <title>Infants hospitalized years apart are colonized by the same room-sourced microbial strains.</title>
        <authorList>
            <person name="Brooks B."/>
            <person name="Olm M.R."/>
            <person name="Firek B.A."/>
            <person name="Baker R."/>
            <person name="Thomas B.C."/>
            <person name="Morowitz M.J."/>
            <person name="Banfield J.F."/>
        </authorList>
    </citation>
    <scope>NUCLEOTIDE SEQUENCE [LARGE SCALE GENOMIC DNA]</scope>
    <source>
        <strain evidence="5">S2_012_000_R3_87</strain>
    </source>
</reference>
<dbReference type="NCBIfam" id="TIGR00333">
    <property type="entry name" value="nrdI"/>
    <property type="match status" value="1"/>
</dbReference>
<comment type="caution">
    <text evidence="5">The sequence shown here is derived from an EMBL/GenBank/DDBJ whole genome shotgun (WGS) entry which is preliminary data.</text>
</comment>
<comment type="function">
    <text evidence="1 4">Probably involved in ribonucleotide reductase function.</text>
</comment>
<evidence type="ECO:0000256" key="1">
    <source>
        <dbReference type="ARBA" id="ARBA00003999"/>
    </source>
</evidence>
<evidence type="ECO:0000256" key="2">
    <source>
        <dbReference type="ARBA" id="ARBA00009942"/>
    </source>
</evidence>
<accession>A0A2W5BES7</accession>
<dbReference type="EMBL" id="VSZI01000001">
    <property type="protein sequence ID" value="TYR20783.1"/>
    <property type="molecule type" value="Genomic_DNA"/>
</dbReference>
<comment type="similarity">
    <text evidence="2 4">Belongs to the NrdI family.</text>
</comment>
<name>A0A2W5BES7_9CORY</name>